<dbReference type="EMBL" id="KI894022">
    <property type="protein sequence ID" value="OCF24787.1"/>
    <property type="molecule type" value="Genomic_DNA"/>
</dbReference>
<dbReference type="RefSeq" id="XP_019045857.1">
    <property type="nucleotide sequence ID" value="XM_019192860.1"/>
</dbReference>
<evidence type="ECO:0000313" key="1">
    <source>
        <dbReference type="EMBL" id="OCF24787.1"/>
    </source>
</evidence>
<name>A0A1B9G189_9TREE</name>
<accession>A0A1B9G189</accession>
<gene>
    <name evidence="1" type="ORF">I302_06248</name>
    <name evidence="2" type="ORF">I302_106494</name>
</gene>
<sequence>MPDLNPHSHSLISPALPDDLLFEILDSICKNDFNFLKTAVLIDTQVYQRYAPRLYKHIRLDWRNSCNLASHAEAIFENRASLDITQRKREERFKEFCRNVTHLTLTDQESGVAFAKSLSTIPVPAWHFLNLDYLTLGDDFMRFLQRFDYKYNSEGVNSRKMVKLLGKHLHPAHLCIDTLREFDKKDSKSPEVWKLRMMLEDWRLKFITFYNDTGSTRVILENVANQRFFVESGEGSSTFALMGNPMVYEYGRQAMIEILSSSAGHTVSRGGLPSRMSTCVKLKQEGSACVCCGKR</sequence>
<protein>
    <recommendedName>
        <fullName evidence="4">F-box domain-containing protein</fullName>
    </recommendedName>
</protein>
<dbReference type="Proteomes" id="UP000092730">
    <property type="component" value="Chromosome 5"/>
</dbReference>
<evidence type="ECO:0000313" key="3">
    <source>
        <dbReference type="Proteomes" id="UP000092730"/>
    </source>
</evidence>
<reference evidence="1" key="3">
    <citation type="submission" date="2014-01" db="EMBL/GenBank/DDBJ databases">
        <title>Evolution of pathogenesis and genome organization in the Tremellales.</title>
        <authorList>
            <person name="Cuomo C."/>
            <person name="Litvintseva A."/>
            <person name="Heitman J."/>
            <person name="Chen Y."/>
            <person name="Sun S."/>
            <person name="Springer D."/>
            <person name="Dromer F."/>
            <person name="Young S."/>
            <person name="Zeng Q."/>
            <person name="Chapman S."/>
            <person name="Gujja S."/>
            <person name="Saif S."/>
            <person name="Birren B."/>
        </authorList>
    </citation>
    <scope>NUCLEOTIDE SEQUENCE</scope>
    <source>
        <strain evidence="1">CBS 10118</strain>
    </source>
</reference>
<evidence type="ECO:0000313" key="2">
    <source>
        <dbReference type="EMBL" id="WVW84460.1"/>
    </source>
</evidence>
<dbReference type="GeneID" id="30210647"/>
<reference evidence="2" key="4">
    <citation type="submission" date="2024-02" db="EMBL/GenBank/DDBJ databases">
        <title>Comparative genomics of Cryptococcus and Kwoniella reveals pathogenesis evolution and contrasting modes of karyotype evolution via chromosome fusion or intercentromeric recombination.</title>
        <authorList>
            <person name="Coelho M.A."/>
            <person name="David-Palma M."/>
            <person name="Shea T."/>
            <person name="Bowers K."/>
            <person name="McGinley-Smith S."/>
            <person name="Mohammad A.W."/>
            <person name="Gnirke A."/>
            <person name="Yurkov A.M."/>
            <person name="Nowrousian M."/>
            <person name="Sun S."/>
            <person name="Cuomo C.A."/>
            <person name="Heitman J."/>
        </authorList>
    </citation>
    <scope>NUCLEOTIDE SEQUENCE</scope>
    <source>
        <strain evidence="2">CBS 10118</strain>
    </source>
</reference>
<reference evidence="2" key="2">
    <citation type="submission" date="2013-07" db="EMBL/GenBank/DDBJ databases">
        <authorList>
            <consortium name="The Broad Institute Genome Sequencing Platform"/>
            <person name="Cuomo C."/>
            <person name="Litvintseva A."/>
            <person name="Chen Y."/>
            <person name="Heitman J."/>
            <person name="Sun S."/>
            <person name="Springer D."/>
            <person name="Dromer F."/>
            <person name="Young S.K."/>
            <person name="Zeng Q."/>
            <person name="Gargeya S."/>
            <person name="Fitzgerald M."/>
            <person name="Abouelleil A."/>
            <person name="Alvarado L."/>
            <person name="Berlin A.M."/>
            <person name="Chapman S.B."/>
            <person name="Dewar J."/>
            <person name="Goldberg J."/>
            <person name="Griggs A."/>
            <person name="Gujja S."/>
            <person name="Hansen M."/>
            <person name="Howarth C."/>
            <person name="Imamovic A."/>
            <person name="Larimer J."/>
            <person name="McCowan C."/>
            <person name="Murphy C."/>
            <person name="Pearson M."/>
            <person name="Priest M."/>
            <person name="Roberts A."/>
            <person name="Saif S."/>
            <person name="Shea T."/>
            <person name="Sykes S."/>
            <person name="Wortman J."/>
            <person name="Nusbaum C."/>
            <person name="Birren B."/>
        </authorList>
    </citation>
    <scope>NUCLEOTIDE SEQUENCE</scope>
    <source>
        <strain evidence="2">CBS 10118</strain>
    </source>
</reference>
<proteinExistence type="predicted"/>
<dbReference type="AlphaFoldDB" id="A0A1B9G189"/>
<dbReference type="VEuPathDB" id="FungiDB:I302_06248"/>
<evidence type="ECO:0008006" key="4">
    <source>
        <dbReference type="Google" id="ProtNLM"/>
    </source>
</evidence>
<organism evidence="1">
    <name type="scientific">Kwoniella bestiolae CBS 10118</name>
    <dbReference type="NCBI Taxonomy" id="1296100"/>
    <lineage>
        <taxon>Eukaryota</taxon>
        <taxon>Fungi</taxon>
        <taxon>Dikarya</taxon>
        <taxon>Basidiomycota</taxon>
        <taxon>Agaricomycotina</taxon>
        <taxon>Tremellomycetes</taxon>
        <taxon>Tremellales</taxon>
        <taxon>Cryptococcaceae</taxon>
        <taxon>Kwoniella</taxon>
    </lineage>
</organism>
<dbReference type="KEGG" id="kbi:30210647"/>
<dbReference type="EMBL" id="CP144545">
    <property type="protein sequence ID" value="WVW84460.1"/>
    <property type="molecule type" value="Genomic_DNA"/>
</dbReference>
<keyword evidence="3" id="KW-1185">Reference proteome</keyword>
<reference evidence="1" key="1">
    <citation type="submission" date="2013-07" db="EMBL/GenBank/DDBJ databases">
        <title>The Genome Sequence of Cryptococcus bestiolae CBS10118.</title>
        <authorList>
            <consortium name="The Broad Institute Genome Sequencing Platform"/>
            <person name="Cuomo C."/>
            <person name="Litvintseva A."/>
            <person name="Chen Y."/>
            <person name="Heitman J."/>
            <person name="Sun S."/>
            <person name="Springer D."/>
            <person name="Dromer F."/>
            <person name="Young S.K."/>
            <person name="Zeng Q."/>
            <person name="Gargeya S."/>
            <person name="Fitzgerald M."/>
            <person name="Abouelleil A."/>
            <person name="Alvarado L."/>
            <person name="Berlin A.M."/>
            <person name="Chapman S.B."/>
            <person name="Dewar J."/>
            <person name="Goldberg J."/>
            <person name="Griggs A."/>
            <person name="Gujja S."/>
            <person name="Hansen M."/>
            <person name="Howarth C."/>
            <person name="Imamovic A."/>
            <person name="Larimer J."/>
            <person name="McCowan C."/>
            <person name="Murphy C."/>
            <person name="Pearson M."/>
            <person name="Priest M."/>
            <person name="Roberts A."/>
            <person name="Saif S."/>
            <person name="Shea T."/>
            <person name="Sykes S."/>
            <person name="Wortman J."/>
            <person name="Nusbaum C."/>
            <person name="Birren B."/>
        </authorList>
    </citation>
    <scope>NUCLEOTIDE SEQUENCE [LARGE SCALE GENOMIC DNA]</scope>
    <source>
        <strain evidence="1">CBS 10118</strain>
    </source>
</reference>